<dbReference type="InterPro" id="IPR036390">
    <property type="entry name" value="WH_DNA-bd_sf"/>
</dbReference>
<dbReference type="SUPFAM" id="SSF46785">
    <property type="entry name" value="Winged helix' DNA-binding domain"/>
    <property type="match status" value="1"/>
</dbReference>
<dbReference type="FunFam" id="1.10.10.10:FF:000001">
    <property type="entry name" value="LysR family transcriptional regulator"/>
    <property type="match status" value="1"/>
</dbReference>
<dbReference type="PRINTS" id="PR00039">
    <property type="entry name" value="HTHLYSR"/>
</dbReference>
<sequence>METRLLRAFTAVAETLHFARAAEALGISPPSLTEQIRELERRLDARLFARTKRSVALTDAGRLYLEEVRPALAQLDRAALLARQAGRGERGIVEIGFTASAAYSGVLAKNVAVWRHDHPELELHFHEMESIPQIEALAEGRLDIGFLRLPVMEPPGIVTARLLREALLIALPAAHPLAAEESVAPAALAPEGFIVTDQDTSTSFHHLTLAVGSQGGFKPRVTHRGRDLIAVTALVGLGLGIAVVPDSLCRSLNLPGVVYRPLKGAAVMAEIAAAFRRSEPAPATRALIHQIRKAAEG</sequence>
<dbReference type="Proteomes" id="UP000282957">
    <property type="component" value="Unassembled WGS sequence"/>
</dbReference>
<dbReference type="GO" id="GO:0003700">
    <property type="term" value="F:DNA-binding transcription factor activity"/>
    <property type="evidence" value="ECO:0007669"/>
    <property type="project" value="InterPro"/>
</dbReference>
<gene>
    <name evidence="6" type="ORF">EOD42_09390</name>
</gene>
<dbReference type="InterPro" id="IPR000847">
    <property type="entry name" value="LysR_HTH_N"/>
</dbReference>
<dbReference type="GO" id="GO:0032993">
    <property type="term" value="C:protein-DNA complex"/>
    <property type="evidence" value="ECO:0007669"/>
    <property type="project" value="TreeGrafter"/>
</dbReference>
<evidence type="ECO:0000259" key="5">
    <source>
        <dbReference type="PROSITE" id="PS50931"/>
    </source>
</evidence>
<evidence type="ECO:0000256" key="3">
    <source>
        <dbReference type="ARBA" id="ARBA00023125"/>
    </source>
</evidence>
<dbReference type="Pfam" id="PF03466">
    <property type="entry name" value="LysR_substrate"/>
    <property type="match status" value="1"/>
</dbReference>
<keyword evidence="7" id="KW-1185">Reference proteome</keyword>
<dbReference type="SUPFAM" id="SSF53850">
    <property type="entry name" value="Periplasmic binding protein-like II"/>
    <property type="match status" value="1"/>
</dbReference>
<organism evidence="6 7">
    <name type="scientific">Rhodovarius crocodyli</name>
    <dbReference type="NCBI Taxonomy" id="1979269"/>
    <lineage>
        <taxon>Bacteria</taxon>
        <taxon>Pseudomonadati</taxon>
        <taxon>Pseudomonadota</taxon>
        <taxon>Alphaproteobacteria</taxon>
        <taxon>Acetobacterales</taxon>
        <taxon>Roseomonadaceae</taxon>
        <taxon>Rhodovarius</taxon>
    </lineage>
</organism>
<proteinExistence type="inferred from homology"/>
<dbReference type="GO" id="GO:0003677">
    <property type="term" value="F:DNA binding"/>
    <property type="evidence" value="ECO:0007669"/>
    <property type="project" value="UniProtKB-KW"/>
</dbReference>
<evidence type="ECO:0000313" key="6">
    <source>
        <dbReference type="EMBL" id="RVT96623.1"/>
    </source>
</evidence>
<keyword evidence="4" id="KW-0804">Transcription</keyword>
<dbReference type="Gene3D" id="3.40.190.10">
    <property type="entry name" value="Periplasmic binding protein-like II"/>
    <property type="match status" value="2"/>
</dbReference>
<dbReference type="InterPro" id="IPR005119">
    <property type="entry name" value="LysR_subst-bd"/>
</dbReference>
<comment type="caution">
    <text evidence="6">The sequence shown here is derived from an EMBL/GenBank/DDBJ whole genome shotgun (WGS) entry which is preliminary data.</text>
</comment>
<evidence type="ECO:0000256" key="1">
    <source>
        <dbReference type="ARBA" id="ARBA00009437"/>
    </source>
</evidence>
<protein>
    <submittedName>
        <fullName evidence="6">LysR family transcriptional regulator</fullName>
    </submittedName>
</protein>
<evidence type="ECO:0000256" key="4">
    <source>
        <dbReference type="ARBA" id="ARBA00023163"/>
    </source>
</evidence>
<dbReference type="PROSITE" id="PS50931">
    <property type="entry name" value="HTH_LYSR"/>
    <property type="match status" value="1"/>
</dbReference>
<dbReference type="Pfam" id="PF00126">
    <property type="entry name" value="HTH_1"/>
    <property type="match status" value="1"/>
</dbReference>
<accession>A0A437MG36</accession>
<evidence type="ECO:0000313" key="7">
    <source>
        <dbReference type="Proteomes" id="UP000282957"/>
    </source>
</evidence>
<dbReference type="EMBL" id="SACL01000003">
    <property type="protein sequence ID" value="RVT96623.1"/>
    <property type="molecule type" value="Genomic_DNA"/>
</dbReference>
<keyword evidence="3" id="KW-0238">DNA-binding</keyword>
<dbReference type="InterPro" id="IPR036388">
    <property type="entry name" value="WH-like_DNA-bd_sf"/>
</dbReference>
<dbReference type="OrthoDB" id="9811588at2"/>
<dbReference type="PANTHER" id="PTHR30346">
    <property type="entry name" value="TRANSCRIPTIONAL DUAL REGULATOR HCAR-RELATED"/>
    <property type="match status" value="1"/>
</dbReference>
<reference evidence="6 7" key="1">
    <citation type="submission" date="2019-01" db="EMBL/GenBank/DDBJ databases">
        <authorList>
            <person name="Chen W.-M."/>
        </authorList>
    </citation>
    <scope>NUCLEOTIDE SEQUENCE [LARGE SCALE GENOMIC DNA]</scope>
    <source>
        <strain evidence="6 7">CCP-6</strain>
    </source>
</reference>
<name>A0A437MG36_9PROT</name>
<dbReference type="PANTHER" id="PTHR30346:SF17">
    <property type="entry name" value="LYSR FAMILY TRANSCRIPTIONAL REGULATOR"/>
    <property type="match status" value="1"/>
</dbReference>
<keyword evidence="2" id="KW-0805">Transcription regulation</keyword>
<feature type="domain" description="HTH lysR-type" evidence="5">
    <location>
        <begin position="1"/>
        <end position="58"/>
    </location>
</feature>
<dbReference type="CDD" id="cd08414">
    <property type="entry name" value="PBP2_LTTR_aromatics_like"/>
    <property type="match status" value="1"/>
</dbReference>
<dbReference type="AlphaFoldDB" id="A0A437MG36"/>
<evidence type="ECO:0000256" key="2">
    <source>
        <dbReference type="ARBA" id="ARBA00023015"/>
    </source>
</evidence>
<comment type="similarity">
    <text evidence="1">Belongs to the LysR transcriptional regulatory family.</text>
</comment>
<dbReference type="RefSeq" id="WP_127787275.1">
    <property type="nucleotide sequence ID" value="NZ_SACL01000003.1"/>
</dbReference>
<dbReference type="Gene3D" id="1.10.10.10">
    <property type="entry name" value="Winged helix-like DNA-binding domain superfamily/Winged helix DNA-binding domain"/>
    <property type="match status" value="1"/>
</dbReference>